<gene>
    <name evidence="2" type="ordered locus">SNE_A13260</name>
</gene>
<dbReference type="KEGG" id="sng:SNE_A13260"/>
<sequence length="267" mass="31153">MSLSYRFRRKCQLVKMTDMSHDTSWKQVGKWYDQIVSDEGHYYHQEVIFPKLQTWLKLQKDDAILDMGCGQGVLARQLKKGIVYYGLDLAPSLIGQAQKRSKEHQFFVRDVTKPLDLDRTNFSYALFILSLQNMKDPGQAIAQATTHLKKGGKLILVLNHPCFRIPRQSHWEIDPEKKLQSRKVDRYMSPMEIPITMHPGEKKEEVRTYSYHFPLSDLCHFLTEAGLVITRLDEWCSNKESTGKWAKMENRARKEFPLFLALEATKS</sequence>
<dbReference type="InterPro" id="IPR029063">
    <property type="entry name" value="SAM-dependent_MTases_sf"/>
</dbReference>
<dbReference type="STRING" id="331113.SNE_A13260"/>
<dbReference type="Pfam" id="PF08241">
    <property type="entry name" value="Methyltransf_11"/>
    <property type="match status" value="1"/>
</dbReference>
<accession>F8L8R0</accession>
<reference evidence="2 3" key="2">
    <citation type="journal article" date="2011" name="Mol. Biol. Evol.">
        <title>Unity in variety--the pan-genome of the Chlamydiae.</title>
        <authorList>
            <person name="Collingro A."/>
            <person name="Tischler P."/>
            <person name="Weinmaier T."/>
            <person name="Penz T."/>
            <person name="Heinz E."/>
            <person name="Brunham R.C."/>
            <person name="Read T.D."/>
            <person name="Bavoil P.M."/>
            <person name="Sachse K."/>
            <person name="Kahane S."/>
            <person name="Friedman M.G."/>
            <person name="Rattei T."/>
            <person name="Myers G.S."/>
            <person name="Horn M."/>
        </authorList>
    </citation>
    <scope>NUCLEOTIDE SEQUENCE [LARGE SCALE GENOMIC DNA]</scope>
    <source>
        <strain evidence="3">ATCC VR-1471 / Z</strain>
    </source>
</reference>
<dbReference type="Proteomes" id="UP000000496">
    <property type="component" value="Chromosome gsn.131"/>
</dbReference>
<dbReference type="HOGENOM" id="CLU_049749_1_0_0"/>
<dbReference type="AlphaFoldDB" id="F8L8R0"/>
<dbReference type="eggNOG" id="COG2226">
    <property type="taxonomic scope" value="Bacteria"/>
</dbReference>
<organism evidence="2 3">
    <name type="scientific">Simkania negevensis (strain ATCC VR-1471 / DSM 27360 / Z)</name>
    <dbReference type="NCBI Taxonomy" id="331113"/>
    <lineage>
        <taxon>Bacteria</taxon>
        <taxon>Pseudomonadati</taxon>
        <taxon>Chlamydiota</taxon>
        <taxon>Chlamydiia</taxon>
        <taxon>Parachlamydiales</taxon>
        <taxon>Simkaniaceae</taxon>
        <taxon>Simkania</taxon>
    </lineage>
</organism>
<evidence type="ECO:0000259" key="1">
    <source>
        <dbReference type="Pfam" id="PF08241"/>
    </source>
</evidence>
<dbReference type="EMBL" id="FR872582">
    <property type="protein sequence ID" value="CCB89203.1"/>
    <property type="molecule type" value="Genomic_DNA"/>
</dbReference>
<proteinExistence type="predicted"/>
<dbReference type="GO" id="GO:0008757">
    <property type="term" value="F:S-adenosylmethionine-dependent methyltransferase activity"/>
    <property type="evidence" value="ECO:0007669"/>
    <property type="project" value="InterPro"/>
</dbReference>
<dbReference type="CDD" id="cd02440">
    <property type="entry name" value="AdoMet_MTases"/>
    <property type="match status" value="1"/>
</dbReference>
<dbReference type="PANTHER" id="PTHR43861">
    <property type="entry name" value="TRANS-ACONITATE 2-METHYLTRANSFERASE-RELATED"/>
    <property type="match status" value="1"/>
</dbReference>
<dbReference type="InterPro" id="IPR013216">
    <property type="entry name" value="Methyltransf_11"/>
</dbReference>
<evidence type="ECO:0000313" key="3">
    <source>
        <dbReference type="Proteomes" id="UP000000496"/>
    </source>
</evidence>
<reference key="1">
    <citation type="journal article" date="2011" name="Mol. Biol. Evol.">
        <title>Unity in variety -- the pan-genome of the Chlamydiae.</title>
        <authorList>
            <person name="Collingro A."/>
            <person name="Tischler P."/>
            <person name="Weinmaier T."/>
            <person name="Penz T."/>
            <person name="Heinz E."/>
            <person name="Brunham R.C."/>
            <person name="Read T.D."/>
            <person name="Bavoil P.M."/>
            <person name="Sachse K."/>
            <person name="Kahane S."/>
            <person name="Friedman M.G."/>
            <person name="Rattei T."/>
            <person name="Myers G.S.A."/>
            <person name="Horn M."/>
        </authorList>
    </citation>
    <scope>NUCLEOTIDE SEQUENCE</scope>
    <source>
        <strain>Z</strain>
    </source>
</reference>
<dbReference type="Gene3D" id="3.40.50.150">
    <property type="entry name" value="Vaccinia Virus protein VP39"/>
    <property type="match status" value="1"/>
</dbReference>
<dbReference type="PANTHER" id="PTHR43861:SF1">
    <property type="entry name" value="TRANS-ACONITATE 2-METHYLTRANSFERASE"/>
    <property type="match status" value="1"/>
</dbReference>
<keyword evidence="3" id="KW-1185">Reference proteome</keyword>
<name>F8L8R0_SIMNZ</name>
<feature type="domain" description="Methyltransferase type 11" evidence="1">
    <location>
        <begin position="65"/>
        <end position="156"/>
    </location>
</feature>
<dbReference type="SUPFAM" id="SSF53335">
    <property type="entry name" value="S-adenosyl-L-methionine-dependent methyltransferases"/>
    <property type="match status" value="1"/>
</dbReference>
<protein>
    <recommendedName>
        <fullName evidence="1">Methyltransferase type 11 domain-containing protein</fullName>
    </recommendedName>
</protein>
<evidence type="ECO:0000313" key="2">
    <source>
        <dbReference type="EMBL" id="CCB89203.1"/>
    </source>
</evidence>